<keyword evidence="2" id="KW-0313">Glucose metabolism</keyword>
<keyword evidence="4" id="KW-1185">Reference proteome</keyword>
<dbReference type="Proteomes" id="UP000566813">
    <property type="component" value="Unassembled WGS sequence"/>
</dbReference>
<dbReference type="AlphaFoldDB" id="A0A7X1FUS2"/>
<proteinExistence type="inferred from homology"/>
<dbReference type="InterPro" id="IPR011048">
    <property type="entry name" value="Haem_d1_sf"/>
</dbReference>
<dbReference type="EMBL" id="JACLAW010000018">
    <property type="protein sequence ID" value="MBC2667369.1"/>
    <property type="molecule type" value="Genomic_DNA"/>
</dbReference>
<dbReference type="InterPro" id="IPR050282">
    <property type="entry name" value="Cycloisomerase_2"/>
</dbReference>
<reference evidence="3 4" key="1">
    <citation type="submission" date="2020-08" db="EMBL/GenBank/DDBJ databases">
        <title>The genome sequence of type strain Novosphingobium flavum NBRC 111647.</title>
        <authorList>
            <person name="Liu Y."/>
        </authorList>
    </citation>
    <scope>NUCLEOTIDE SEQUENCE [LARGE SCALE GENOMIC DNA]</scope>
    <source>
        <strain evidence="3 4">NBRC 111647</strain>
    </source>
</reference>
<protein>
    <submittedName>
        <fullName evidence="3">Beta-propeller fold lactonase family protein</fullName>
    </submittedName>
</protein>
<dbReference type="Gene3D" id="2.130.10.10">
    <property type="entry name" value="YVTN repeat-like/Quinoprotein amine dehydrogenase"/>
    <property type="match status" value="1"/>
</dbReference>
<accession>A0A7X1FUS2</accession>
<dbReference type="GO" id="GO:0017057">
    <property type="term" value="F:6-phosphogluconolactonase activity"/>
    <property type="evidence" value="ECO:0007669"/>
    <property type="project" value="TreeGrafter"/>
</dbReference>
<dbReference type="Pfam" id="PF10282">
    <property type="entry name" value="Lactonase"/>
    <property type="match status" value="1"/>
</dbReference>
<dbReference type="PANTHER" id="PTHR30344:SF1">
    <property type="entry name" value="6-PHOSPHOGLUCONOLACTONASE"/>
    <property type="match status" value="1"/>
</dbReference>
<organism evidence="3 4">
    <name type="scientific">Novosphingobium flavum</name>
    <dbReference type="NCBI Taxonomy" id="1778672"/>
    <lineage>
        <taxon>Bacteria</taxon>
        <taxon>Pseudomonadati</taxon>
        <taxon>Pseudomonadota</taxon>
        <taxon>Alphaproteobacteria</taxon>
        <taxon>Sphingomonadales</taxon>
        <taxon>Sphingomonadaceae</taxon>
        <taxon>Novosphingobium</taxon>
    </lineage>
</organism>
<evidence type="ECO:0000313" key="4">
    <source>
        <dbReference type="Proteomes" id="UP000566813"/>
    </source>
</evidence>
<dbReference type="PANTHER" id="PTHR30344">
    <property type="entry name" value="6-PHOSPHOGLUCONOLACTONASE-RELATED"/>
    <property type="match status" value="1"/>
</dbReference>
<evidence type="ECO:0000256" key="2">
    <source>
        <dbReference type="ARBA" id="ARBA00022526"/>
    </source>
</evidence>
<keyword evidence="2" id="KW-0119">Carbohydrate metabolism</keyword>
<dbReference type="InterPro" id="IPR015943">
    <property type="entry name" value="WD40/YVTN_repeat-like_dom_sf"/>
</dbReference>
<comment type="similarity">
    <text evidence="1">Belongs to the cycloisomerase 2 family.</text>
</comment>
<dbReference type="RefSeq" id="WP_185665667.1">
    <property type="nucleotide sequence ID" value="NZ_JACLAW010000018.1"/>
</dbReference>
<name>A0A7X1FUS2_9SPHN</name>
<dbReference type="GO" id="GO:0006006">
    <property type="term" value="P:glucose metabolic process"/>
    <property type="evidence" value="ECO:0007669"/>
    <property type="project" value="UniProtKB-KW"/>
</dbReference>
<gene>
    <name evidence="3" type="ORF">H7F51_17760</name>
</gene>
<dbReference type="InterPro" id="IPR019405">
    <property type="entry name" value="Lactonase_7-beta_prop"/>
</dbReference>
<sequence>MDRRDFNRGLGAAALAAVAGEPVLGAGRKMRDVVYNSVGNTLTHWELDVERAALIERGSLVLPSVVQYGWPHPSQPCLYVATTDSERGAKGITGSGHFLFALRPDGAGDLMRHGEPQRLRQRPINVSVDRGGRFILCAYNAPGHVSVHRIEPDGMVGPEIVQPDELDVGVFTHQILATPSNRAVIVPSRGNNPSPGKPKGDPGAIKLFHFANGHLSNWASIEVGGDHGYGYGPRHLDFHPNKPWLYVLVELQNQLHMHRLSGDMPSAQPAYAIPCTKAPMVPGVVQVAGAIHVHPKGNVVYASNRVSATTSPVGAFPFTAGENNIAVFAIDQTTGEPRPIQFADPHGFHVRAFTIDPSGKVLIAACLAAMSEVKDGEETVTPAGLSLFRIAEDGTLTFANRYDIELEPGVQQMWVRAMRV</sequence>
<dbReference type="SUPFAM" id="SSF51004">
    <property type="entry name" value="C-terminal (heme d1) domain of cytochrome cd1-nitrite reductase"/>
    <property type="match status" value="1"/>
</dbReference>
<evidence type="ECO:0000256" key="1">
    <source>
        <dbReference type="ARBA" id="ARBA00005564"/>
    </source>
</evidence>
<comment type="caution">
    <text evidence="3">The sequence shown here is derived from an EMBL/GenBank/DDBJ whole genome shotgun (WGS) entry which is preliminary data.</text>
</comment>
<evidence type="ECO:0000313" key="3">
    <source>
        <dbReference type="EMBL" id="MBC2667369.1"/>
    </source>
</evidence>